<dbReference type="Proteomes" id="UP000289784">
    <property type="component" value="Unassembled WGS sequence"/>
</dbReference>
<proteinExistence type="predicted"/>
<sequence length="106" mass="11839">MSTRAMLHLLLHAAVPALLAGLFWRGRFLQAWAWMLAGWLIDLDHLLADPVYAPDRCSIGFHPLHTTPAIVVYGALTVPSRTRLLGIGLLVHIALDALDCWWMHHA</sequence>
<name>A0A4Q1JTD7_9GAMM</name>
<comment type="caution">
    <text evidence="1">The sequence shown here is derived from an EMBL/GenBank/DDBJ whole genome shotgun (WGS) entry which is preliminary data.</text>
</comment>
<organism evidence="1 2">
    <name type="scientific">Pseudoxanthomonas composti</name>
    <dbReference type="NCBI Taxonomy" id="2137479"/>
    <lineage>
        <taxon>Bacteria</taxon>
        <taxon>Pseudomonadati</taxon>
        <taxon>Pseudomonadota</taxon>
        <taxon>Gammaproteobacteria</taxon>
        <taxon>Lysobacterales</taxon>
        <taxon>Lysobacteraceae</taxon>
        <taxon>Pseudoxanthomonas</taxon>
    </lineage>
</organism>
<reference evidence="1 2" key="1">
    <citation type="submission" date="2019-01" db="EMBL/GenBank/DDBJ databases">
        <title>Pseudoxanthomonas composti sp. nov., isolated from compost.</title>
        <authorList>
            <person name="Yang G."/>
        </authorList>
    </citation>
    <scope>NUCLEOTIDE SEQUENCE [LARGE SCALE GENOMIC DNA]</scope>
    <source>
        <strain evidence="1 2">GSS15</strain>
    </source>
</reference>
<dbReference type="Pfam" id="PF19617">
    <property type="entry name" value="DUF6122"/>
    <property type="match status" value="1"/>
</dbReference>
<evidence type="ECO:0000313" key="2">
    <source>
        <dbReference type="Proteomes" id="UP000289784"/>
    </source>
</evidence>
<dbReference type="InterPro" id="IPR046125">
    <property type="entry name" value="DUF6122"/>
</dbReference>
<dbReference type="EMBL" id="SAWZ01000007">
    <property type="protein sequence ID" value="RXR03558.1"/>
    <property type="molecule type" value="Genomic_DNA"/>
</dbReference>
<keyword evidence="2" id="KW-1185">Reference proteome</keyword>
<gene>
    <name evidence="1" type="ORF">EPA99_13400</name>
</gene>
<accession>A0A4Q1JTD7</accession>
<dbReference type="RefSeq" id="WP_129471870.1">
    <property type="nucleotide sequence ID" value="NZ_SAWZ01000007.1"/>
</dbReference>
<protein>
    <recommendedName>
        <fullName evidence="3">Metal-dependent hydrolase</fullName>
    </recommendedName>
</protein>
<evidence type="ECO:0008006" key="3">
    <source>
        <dbReference type="Google" id="ProtNLM"/>
    </source>
</evidence>
<evidence type="ECO:0000313" key="1">
    <source>
        <dbReference type="EMBL" id="RXR03558.1"/>
    </source>
</evidence>
<dbReference type="OrthoDB" id="289051at2"/>
<dbReference type="AlphaFoldDB" id="A0A4Q1JTD7"/>